<dbReference type="EnsemblPlants" id="KEH26764">
    <property type="protein sequence ID" value="KEH26764"/>
    <property type="gene ID" value="MTR_6g071905"/>
</dbReference>
<reference evidence="1 3" key="1">
    <citation type="journal article" date="2011" name="Nature">
        <title>The Medicago genome provides insight into the evolution of rhizobial symbioses.</title>
        <authorList>
            <person name="Young N.D."/>
            <person name="Debelle F."/>
            <person name="Oldroyd G.E."/>
            <person name="Geurts R."/>
            <person name="Cannon S.B."/>
            <person name="Udvardi M.K."/>
            <person name="Benedito V.A."/>
            <person name="Mayer K.F."/>
            <person name="Gouzy J."/>
            <person name="Schoof H."/>
            <person name="Van de Peer Y."/>
            <person name="Proost S."/>
            <person name="Cook D.R."/>
            <person name="Meyers B.C."/>
            <person name="Spannagl M."/>
            <person name="Cheung F."/>
            <person name="De Mita S."/>
            <person name="Krishnakumar V."/>
            <person name="Gundlach H."/>
            <person name="Zhou S."/>
            <person name="Mudge J."/>
            <person name="Bharti A.K."/>
            <person name="Murray J.D."/>
            <person name="Naoumkina M.A."/>
            <person name="Rosen B."/>
            <person name="Silverstein K.A."/>
            <person name="Tang H."/>
            <person name="Rombauts S."/>
            <person name="Zhao P.X."/>
            <person name="Zhou P."/>
            <person name="Barbe V."/>
            <person name="Bardou P."/>
            <person name="Bechner M."/>
            <person name="Bellec A."/>
            <person name="Berger A."/>
            <person name="Berges H."/>
            <person name="Bidwell S."/>
            <person name="Bisseling T."/>
            <person name="Choisne N."/>
            <person name="Couloux A."/>
            <person name="Denny R."/>
            <person name="Deshpande S."/>
            <person name="Dai X."/>
            <person name="Doyle J.J."/>
            <person name="Dudez A.M."/>
            <person name="Farmer A.D."/>
            <person name="Fouteau S."/>
            <person name="Franken C."/>
            <person name="Gibelin C."/>
            <person name="Gish J."/>
            <person name="Goldstein S."/>
            <person name="Gonzalez A.J."/>
            <person name="Green P.J."/>
            <person name="Hallab A."/>
            <person name="Hartog M."/>
            <person name="Hua A."/>
            <person name="Humphray S.J."/>
            <person name="Jeong D.H."/>
            <person name="Jing Y."/>
            <person name="Jocker A."/>
            <person name="Kenton S.M."/>
            <person name="Kim D.J."/>
            <person name="Klee K."/>
            <person name="Lai H."/>
            <person name="Lang C."/>
            <person name="Lin S."/>
            <person name="Macmil S.L."/>
            <person name="Magdelenat G."/>
            <person name="Matthews L."/>
            <person name="McCorrison J."/>
            <person name="Monaghan E.L."/>
            <person name="Mun J.H."/>
            <person name="Najar F.Z."/>
            <person name="Nicholson C."/>
            <person name="Noirot C."/>
            <person name="O'Bleness M."/>
            <person name="Paule C.R."/>
            <person name="Poulain J."/>
            <person name="Prion F."/>
            <person name="Qin B."/>
            <person name="Qu C."/>
            <person name="Retzel E.F."/>
            <person name="Riddle C."/>
            <person name="Sallet E."/>
            <person name="Samain S."/>
            <person name="Samson N."/>
            <person name="Sanders I."/>
            <person name="Saurat O."/>
            <person name="Scarpelli C."/>
            <person name="Schiex T."/>
            <person name="Segurens B."/>
            <person name="Severin A.J."/>
            <person name="Sherrier D.J."/>
            <person name="Shi R."/>
            <person name="Sims S."/>
            <person name="Singer S.R."/>
            <person name="Sinharoy S."/>
            <person name="Sterck L."/>
            <person name="Viollet A."/>
            <person name="Wang B.B."/>
            <person name="Wang K."/>
            <person name="Wang M."/>
            <person name="Wang X."/>
            <person name="Warfsmann J."/>
            <person name="Weissenbach J."/>
            <person name="White D.D."/>
            <person name="White J.D."/>
            <person name="Wiley G.B."/>
            <person name="Wincker P."/>
            <person name="Xing Y."/>
            <person name="Yang L."/>
            <person name="Yao Z."/>
            <person name="Ying F."/>
            <person name="Zhai J."/>
            <person name="Zhou L."/>
            <person name="Zuber A."/>
            <person name="Denarie J."/>
            <person name="Dixon R.A."/>
            <person name="May G.D."/>
            <person name="Schwartz D.C."/>
            <person name="Rogers J."/>
            <person name="Quetier F."/>
            <person name="Town C.D."/>
            <person name="Roe B.A."/>
        </authorList>
    </citation>
    <scope>NUCLEOTIDE SEQUENCE [LARGE SCALE GENOMIC DNA]</scope>
    <source>
        <strain evidence="1">A17</strain>
        <strain evidence="2 3">cv. Jemalong A17</strain>
    </source>
</reference>
<reference evidence="1 3" key="2">
    <citation type="journal article" date="2014" name="BMC Genomics">
        <title>An improved genome release (version Mt4.0) for the model legume Medicago truncatula.</title>
        <authorList>
            <person name="Tang H."/>
            <person name="Krishnakumar V."/>
            <person name="Bidwell S."/>
            <person name="Rosen B."/>
            <person name="Chan A."/>
            <person name="Zhou S."/>
            <person name="Gentzbittel L."/>
            <person name="Childs K.L."/>
            <person name="Yandell M."/>
            <person name="Gundlach H."/>
            <person name="Mayer K.F."/>
            <person name="Schwartz D.C."/>
            <person name="Town C.D."/>
        </authorList>
    </citation>
    <scope>GENOME REANNOTATION</scope>
    <source>
        <strain evidence="1">A17</strain>
        <strain evidence="2 3">cv. Jemalong A17</strain>
    </source>
</reference>
<accession>A0A072UAE4</accession>
<keyword evidence="3" id="KW-1185">Reference proteome</keyword>
<name>A0A072UAE4_MEDTR</name>
<reference evidence="2" key="3">
    <citation type="submission" date="2015-04" db="UniProtKB">
        <authorList>
            <consortium name="EnsemblPlants"/>
        </authorList>
    </citation>
    <scope>IDENTIFICATION</scope>
    <source>
        <strain evidence="2">cv. Jemalong A17</strain>
    </source>
</reference>
<dbReference type="EMBL" id="CM001222">
    <property type="protein sequence ID" value="KEH26764.1"/>
    <property type="molecule type" value="Genomic_DNA"/>
</dbReference>
<proteinExistence type="predicted"/>
<gene>
    <name evidence="1" type="ordered locus">MTR_6g071905</name>
</gene>
<dbReference type="HOGENOM" id="CLU_2999516_0_0_1"/>
<sequence length="57" mass="6731">MKNPFPMISACRRKPHLVIWLSALSCKMSRGCLHNKIRWLFEWEVSNDMHYISVGVL</sequence>
<dbReference type="Proteomes" id="UP000002051">
    <property type="component" value="Chromosome 6"/>
</dbReference>
<evidence type="ECO:0000313" key="1">
    <source>
        <dbReference type="EMBL" id="KEH26764.1"/>
    </source>
</evidence>
<protein>
    <submittedName>
        <fullName evidence="1 2">Uncharacterized protein</fullName>
    </submittedName>
</protein>
<evidence type="ECO:0000313" key="2">
    <source>
        <dbReference type="EnsemblPlants" id="KEH26764"/>
    </source>
</evidence>
<dbReference type="PROSITE" id="PS51257">
    <property type="entry name" value="PROKAR_LIPOPROTEIN"/>
    <property type="match status" value="1"/>
</dbReference>
<organism evidence="1 3">
    <name type="scientific">Medicago truncatula</name>
    <name type="common">Barrel medic</name>
    <name type="synonym">Medicago tribuloides</name>
    <dbReference type="NCBI Taxonomy" id="3880"/>
    <lineage>
        <taxon>Eukaryota</taxon>
        <taxon>Viridiplantae</taxon>
        <taxon>Streptophyta</taxon>
        <taxon>Embryophyta</taxon>
        <taxon>Tracheophyta</taxon>
        <taxon>Spermatophyta</taxon>
        <taxon>Magnoliopsida</taxon>
        <taxon>eudicotyledons</taxon>
        <taxon>Gunneridae</taxon>
        <taxon>Pentapetalae</taxon>
        <taxon>rosids</taxon>
        <taxon>fabids</taxon>
        <taxon>Fabales</taxon>
        <taxon>Fabaceae</taxon>
        <taxon>Papilionoideae</taxon>
        <taxon>50 kb inversion clade</taxon>
        <taxon>NPAAA clade</taxon>
        <taxon>Hologalegina</taxon>
        <taxon>IRL clade</taxon>
        <taxon>Trifolieae</taxon>
        <taxon>Medicago</taxon>
    </lineage>
</organism>
<evidence type="ECO:0000313" key="3">
    <source>
        <dbReference type="Proteomes" id="UP000002051"/>
    </source>
</evidence>
<dbReference type="AlphaFoldDB" id="A0A072UAE4"/>